<dbReference type="PRINTS" id="PR00411">
    <property type="entry name" value="PNDRDTASEI"/>
</dbReference>
<feature type="domain" description="Reductase C-terminal" evidence="6">
    <location>
        <begin position="318"/>
        <end position="406"/>
    </location>
</feature>
<gene>
    <name evidence="7" type="ORF">GB928_028635</name>
</gene>
<dbReference type="RefSeq" id="WP_244763103.1">
    <property type="nucleotide sequence ID" value="NZ_JALJCJ010000006.1"/>
</dbReference>
<dbReference type="PRINTS" id="PR00368">
    <property type="entry name" value="FADPNR"/>
</dbReference>
<evidence type="ECO:0000259" key="6">
    <source>
        <dbReference type="Pfam" id="PF14759"/>
    </source>
</evidence>
<sequence>MTSIIILGAGECGGRAALALRERGFDGAITLVGAEDHAPYERPPLSKDGIAAGAEPRFIASPADYAAQNIDLRLGVSVTAIDRVSRMVDLSDGVRLPYTKLLLATGARPRPLPAFESGAPRLLSLRTHADAQRIRRHLSPESRIAILGGGFIGLELAAAARSLGASVILLEGMPRILSRGVPADVAEVVASRHAAEGVEIICNARVDELIAADDAVRIALSDGRVINANILVVGIGSLPNVELAADAGLLIDNGIAVDRRLRTSDPDIFAAGDCCSFPLYVYGDRRVRLESWRSAQEQALIAAANLLGAEEVVATVPWFWSDQYDLTLQVAGLSAGSRRSVRRDLGNGAFIIFDLDEAGRLLSASGIGPGNAVAREIRLAEMLIAAGKSLDPEALASPNIRLKALLAA</sequence>
<accession>A0ABT8XN44</accession>
<dbReference type="PANTHER" id="PTHR43557">
    <property type="entry name" value="APOPTOSIS-INDUCING FACTOR 1"/>
    <property type="match status" value="1"/>
</dbReference>
<comment type="cofactor">
    <cofactor evidence="1">
        <name>FAD</name>
        <dbReference type="ChEBI" id="CHEBI:57692"/>
    </cofactor>
</comment>
<protein>
    <submittedName>
        <fullName evidence="7">FAD-dependent oxidoreductase</fullName>
    </submittedName>
</protein>
<feature type="domain" description="FAD/NAD(P)-binding" evidence="5">
    <location>
        <begin position="3"/>
        <end position="299"/>
    </location>
</feature>
<evidence type="ECO:0000259" key="5">
    <source>
        <dbReference type="Pfam" id="PF07992"/>
    </source>
</evidence>
<evidence type="ECO:0000313" key="7">
    <source>
        <dbReference type="EMBL" id="MDO6125153.1"/>
    </source>
</evidence>
<dbReference type="Proteomes" id="UP001177080">
    <property type="component" value="Unassembled WGS sequence"/>
</dbReference>
<keyword evidence="8" id="KW-1185">Reference proteome</keyword>
<dbReference type="SUPFAM" id="SSF55424">
    <property type="entry name" value="FAD/NAD-linked reductases, dimerisation (C-terminal) domain"/>
    <property type="match status" value="1"/>
</dbReference>
<evidence type="ECO:0000313" key="8">
    <source>
        <dbReference type="Proteomes" id="UP001177080"/>
    </source>
</evidence>
<keyword evidence="3" id="KW-0274">FAD</keyword>
<organism evidence="7 8">
    <name type="scientific">Shinella curvata</name>
    <dbReference type="NCBI Taxonomy" id="1817964"/>
    <lineage>
        <taxon>Bacteria</taxon>
        <taxon>Pseudomonadati</taxon>
        <taxon>Pseudomonadota</taxon>
        <taxon>Alphaproteobacteria</taxon>
        <taxon>Hyphomicrobiales</taxon>
        <taxon>Rhizobiaceae</taxon>
        <taxon>Shinella</taxon>
    </lineage>
</organism>
<keyword evidence="2" id="KW-0285">Flavoprotein</keyword>
<dbReference type="InterPro" id="IPR036188">
    <property type="entry name" value="FAD/NAD-bd_sf"/>
</dbReference>
<reference evidence="7" key="1">
    <citation type="submission" date="2022-04" db="EMBL/GenBank/DDBJ databases">
        <title>Shinella lacus sp. nov., a novel member of the genus Shinella from water.</title>
        <authorList>
            <person name="Deng Y."/>
        </authorList>
    </citation>
    <scope>NUCLEOTIDE SEQUENCE</scope>
    <source>
        <strain evidence="7">JCM 31239</strain>
    </source>
</reference>
<comment type="caution">
    <text evidence="7">The sequence shown here is derived from an EMBL/GenBank/DDBJ whole genome shotgun (WGS) entry which is preliminary data.</text>
</comment>
<evidence type="ECO:0000256" key="2">
    <source>
        <dbReference type="ARBA" id="ARBA00022630"/>
    </source>
</evidence>
<dbReference type="PANTHER" id="PTHR43557:SF2">
    <property type="entry name" value="RIESKE DOMAIN-CONTAINING PROTEIN-RELATED"/>
    <property type="match status" value="1"/>
</dbReference>
<name>A0ABT8XN44_9HYPH</name>
<dbReference type="EMBL" id="WHSC02000025">
    <property type="protein sequence ID" value="MDO6125153.1"/>
    <property type="molecule type" value="Genomic_DNA"/>
</dbReference>
<dbReference type="Pfam" id="PF14759">
    <property type="entry name" value="Reductase_C"/>
    <property type="match status" value="1"/>
</dbReference>
<dbReference type="SUPFAM" id="SSF51905">
    <property type="entry name" value="FAD/NAD(P)-binding domain"/>
    <property type="match status" value="1"/>
</dbReference>
<dbReference type="InterPro" id="IPR050446">
    <property type="entry name" value="FAD-oxidoreductase/Apoptosis"/>
</dbReference>
<evidence type="ECO:0000256" key="4">
    <source>
        <dbReference type="ARBA" id="ARBA00023002"/>
    </source>
</evidence>
<dbReference type="InterPro" id="IPR028202">
    <property type="entry name" value="Reductase_C"/>
</dbReference>
<dbReference type="InterPro" id="IPR016156">
    <property type="entry name" value="FAD/NAD-linked_Rdtase_dimer_sf"/>
</dbReference>
<dbReference type="InterPro" id="IPR023753">
    <property type="entry name" value="FAD/NAD-binding_dom"/>
</dbReference>
<dbReference type="Gene3D" id="3.50.50.60">
    <property type="entry name" value="FAD/NAD(P)-binding domain"/>
    <property type="match status" value="2"/>
</dbReference>
<keyword evidence="4" id="KW-0560">Oxidoreductase</keyword>
<dbReference type="Pfam" id="PF07992">
    <property type="entry name" value="Pyr_redox_2"/>
    <property type="match status" value="1"/>
</dbReference>
<proteinExistence type="predicted"/>
<evidence type="ECO:0000256" key="3">
    <source>
        <dbReference type="ARBA" id="ARBA00022827"/>
    </source>
</evidence>
<evidence type="ECO:0000256" key="1">
    <source>
        <dbReference type="ARBA" id="ARBA00001974"/>
    </source>
</evidence>
<dbReference type="Gene3D" id="3.30.390.30">
    <property type="match status" value="1"/>
</dbReference>